<dbReference type="SMART" id="SM00292">
    <property type="entry name" value="BRCT"/>
    <property type="match status" value="1"/>
</dbReference>
<evidence type="ECO:0000256" key="1">
    <source>
        <dbReference type="SAM" id="MobiDB-lite"/>
    </source>
</evidence>
<dbReference type="AlphaFoldDB" id="A0A1Y1UI03"/>
<protein>
    <recommendedName>
        <fullName evidence="2">BRCT domain-containing protein</fullName>
    </recommendedName>
</protein>
<dbReference type="EMBL" id="NBSH01000005">
    <property type="protein sequence ID" value="ORX37693.1"/>
    <property type="molecule type" value="Genomic_DNA"/>
</dbReference>
<feature type="compositionally biased region" description="Basic and acidic residues" evidence="1">
    <location>
        <begin position="767"/>
        <end position="777"/>
    </location>
</feature>
<feature type="compositionally biased region" description="Basic and acidic residues" evidence="1">
    <location>
        <begin position="219"/>
        <end position="236"/>
    </location>
</feature>
<feature type="domain" description="BRCT" evidence="2">
    <location>
        <begin position="489"/>
        <end position="566"/>
    </location>
</feature>
<dbReference type="InParanoid" id="A0A1Y1UI03"/>
<evidence type="ECO:0000259" key="2">
    <source>
        <dbReference type="PROSITE" id="PS50172"/>
    </source>
</evidence>
<name>A0A1Y1UI03_9TREE</name>
<feature type="compositionally biased region" description="Polar residues" evidence="1">
    <location>
        <begin position="757"/>
        <end position="766"/>
    </location>
</feature>
<accession>A0A1Y1UI03</accession>
<dbReference type="Gene3D" id="3.40.50.10190">
    <property type="entry name" value="BRCT domain"/>
    <property type="match status" value="1"/>
</dbReference>
<feature type="compositionally biased region" description="Basic and acidic residues" evidence="1">
    <location>
        <begin position="889"/>
        <end position="902"/>
    </location>
</feature>
<feature type="region of interest" description="Disordered" evidence="1">
    <location>
        <begin position="155"/>
        <end position="179"/>
    </location>
</feature>
<feature type="region of interest" description="Disordered" evidence="1">
    <location>
        <begin position="577"/>
        <end position="641"/>
    </location>
</feature>
<feature type="compositionally biased region" description="Polar residues" evidence="1">
    <location>
        <begin position="876"/>
        <end position="888"/>
    </location>
</feature>
<dbReference type="STRING" id="4999.A0A1Y1UI03"/>
<dbReference type="PROSITE" id="PS50172">
    <property type="entry name" value="BRCT"/>
    <property type="match status" value="1"/>
</dbReference>
<proteinExistence type="predicted"/>
<comment type="caution">
    <text evidence="3">The sequence shown here is derived from an EMBL/GenBank/DDBJ whole genome shotgun (WGS) entry which is preliminary data.</text>
</comment>
<keyword evidence="4" id="KW-1185">Reference proteome</keyword>
<dbReference type="SUPFAM" id="SSF52113">
    <property type="entry name" value="BRCT domain"/>
    <property type="match status" value="1"/>
</dbReference>
<organism evidence="3 4">
    <name type="scientific">Kockovaella imperatae</name>
    <dbReference type="NCBI Taxonomy" id="4999"/>
    <lineage>
        <taxon>Eukaryota</taxon>
        <taxon>Fungi</taxon>
        <taxon>Dikarya</taxon>
        <taxon>Basidiomycota</taxon>
        <taxon>Agaricomycotina</taxon>
        <taxon>Tremellomycetes</taxon>
        <taxon>Tremellales</taxon>
        <taxon>Cuniculitremaceae</taxon>
        <taxon>Kockovaella</taxon>
    </lineage>
</organism>
<reference evidence="3 4" key="1">
    <citation type="submission" date="2017-03" db="EMBL/GenBank/DDBJ databases">
        <title>Widespread Adenine N6-methylation of Active Genes in Fungi.</title>
        <authorList>
            <consortium name="DOE Joint Genome Institute"/>
            <person name="Mondo S.J."/>
            <person name="Dannebaum R.O."/>
            <person name="Kuo R.C."/>
            <person name="Louie K.B."/>
            <person name="Bewick A.J."/>
            <person name="Labutti K."/>
            <person name="Haridas S."/>
            <person name="Kuo A."/>
            <person name="Salamov A."/>
            <person name="Ahrendt S.R."/>
            <person name="Lau R."/>
            <person name="Bowen B.P."/>
            <person name="Lipzen A."/>
            <person name="Sullivan W."/>
            <person name="Andreopoulos W.B."/>
            <person name="Clum A."/>
            <person name="Lindquist E."/>
            <person name="Daum C."/>
            <person name="Northen T.R."/>
            <person name="Ramamoorthy G."/>
            <person name="Schmitz R.J."/>
            <person name="Gryganskyi A."/>
            <person name="Culley D."/>
            <person name="Magnuson J."/>
            <person name="James T.Y."/>
            <person name="O'Malley M.A."/>
            <person name="Stajich J.E."/>
            <person name="Spatafora J.W."/>
            <person name="Visel A."/>
            <person name="Grigoriev I.V."/>
        </authorList>
    </citation>
    <scope>NUCLEOTIDE SEQUENCE [LARGE SCALE GENOMIC DNA]</scope>
    <source>
        <strain evidence="3 4">NRRL Y-17943</strain>
    </source>
</reference>
<feature type="region of interest" description="Disordered" evidence="1">
    <location>
        <begin position="757"/>
        <end position="791"/>
    </location>
</feature>
<feature type="region of interest" description="Disordered" evidence="1">
    <location>
        <begin position="862"/>
        <end position="915"/>
    </location>
</feature>
<feature type="region of interest" description="Disordered" evidence="1">
    <location>
        <begin position="191"/>
        <end position="250"/>
    </location>
</feature>
<feature type="compositionally biased region" description="Polar residues" evidence="1">
    <location>
        <begin position="355"/>
        <end position="380"/>
    </location>
</feature>
<dbReference type="Proteomes" id="UP000193218">
    <property type="component" value="Unassembled WGS sequence"/>
</dbReference>
<feature type="region of interest" description="Disordered" evidence="1">
    <location>
        <begin position="263"/>
        <end position="284"/>
    </location>
</feature>
<dbReference type="InterPro" id="IPR036420">
    <property type="entry name" value="BRCT_dom_sf"/>
</dbReference>
<dbReference type="CDD" id="cd00027">
    <property type="entry name" value="BRCT"/>
    <property type="match status" value="1"/>
</dbReference>
<feature type="compositionally biased region" description="Polar residues" evidence="1">
    <location>
        <begin position="903"/>
        <end position="913"/>
    </location>
</feature>
<dbReference type="GeneID" id="33559930"/>
<feature type="compositionally biased region" description="Acidic residues" evidence="1">
    <location>
        <begin position="335"/>
        <end position="347"/>
    </location>
</feature>
<gene>
    <name evidence="3" type="ORF">BD324DRAFT_650247</name>
</gene>
<feature type="compositionally biased region" description="Polar residues" evidence="1">
    <location>
        <begin position="620"/>
        <end position="634"/>
    </location>
</feature>
<dbReference type="InterPro" id="IPR001357">
    <property type="entry name" value="BRCT_dom"/>
</dbReference>
<dbReference type="RefSeq" id="XP_021871680.1">
    <property type="nucleotide sequence ID" value="XM_022018121.1"/>
</dbReference>
<feature type="region of interest" description="Disordered" evidence="1">
    <location>
        <begin position="297"/>
        <end position="390"/>
    </location>
</feature>
<evidence type="ECO:0000313" key="4">
    <source>
        <dbReference type="Proteomes" id="UP000193218"/>
    </source>
</evidence>
<sequence length="1036" mass="114302">MGDLDLSGTGAESALDYPVGGTSQAKGGRGIFRDADDEPLLVWVDLDVNDRMNILRSLREEGAEIAVQHWDSYCHILIMAPASVKIFDMYCHPGFMTSAQYRRYRKQRRNRLANGEEGGREIWQEKVMLKETWVSNCVESGTFLGADDNWAGLRVGGPLPPEDQMKVDSPPGPTAEIPDAPEINIIPATQQERVASSPAREPSAEDEDEAAEAQTALKNDGRSFTEVDHEVDHEQMVTEDTNTSGRASREDFDLEDAVVDQQTSAVASEQIEAGDVVSSSDVGKEAAMRNQLEVVPIDDDLLPIQLSPSPEPPDTPVTIMRERDDGRLEVVSREESEEPEETVEEREPEPLANKASDSQTTNHTGSLLTPAGVNSLSGQEYNRDAEAAEEAEVELGTLMDADNGAEAAGYPQAEVKELLEPVAEATVPLAESHEMEQEPAEEAPTVPASRIQTEAFTQSPVQIGQMNGHVNAEAGPSTPRRSPIHSVVEPRKLFEGYRFWVDLKRGDRKDIIRRLKEAGGEIVAEYEHATHVLVYDPKGANWTSIIYQVVKQGVWFMSFRWALNCLNDGVRHPELGQHIPGGAPVSPKRITMPSSRSRRPTPHHEHGSSSVSPTKARADLSSTSPVQPVASSSRTPDDPYDARQISRHFEKAHSQAEGDLDEIVGFMQVAMPNKYSDAKWSGLYARWSRRTGRFSNIPRNQPTEAQLRPVLEAIGTPVTQGIMTTHQASQELHDHFPTLSNWLKTGHVLQATPSEVDTAASVSNDQGSHDRKRRLDAAELSPDGGTTTGAPRKKAIVKQMKVSAEDMGKIFRKFLPMVESGTSAANIGHRIYTLYKDYSPATWSTFFGDWRGGRGRFAKHGPLYMTPKNPEKNVQQEESMAISQSSTDVKVEPDPHSLDDTRASQAKEVSQSYTEKETAEMGRYVVDRLPEKLSANAKCWARFTAEFGSHRPADAWAQRFKSSFDDTLALAEKNAEERDRGDELRAVYFGPRVKNNNDDATAATAATKGKKAVEVIELLTDSDDDEYVDMTALDSD</sequence>
<evidence type="ECO:0000313" key="3">
    <source>
        <dbReference type="EMBL" id="ORX37693.1"/>
    </source>
</evidence>
<dbReference type="OrthoDB" id="2575354at2759"/>
<feature type="compositionally biased region" description="Basic and acidic residues" evidence="1">
    <location>
        <begin position="320"/>
        <end position="334"/>
    </location>
</feature>